<protein>
    <submittedName>
        <fullName evidence="1">Uncharacterized protein</fullName>
    </submittedName>
</protein>
<dbReference type="EMBL" id="CVRB01000005">
    <property type="protein sequence ID" value="CRK84754.1"/>
    <property type="molecule type" value="Genomic_DNA"/>
</dbReference>
<name>A0A0U1P338_9BACI</name>
<proteinExistence type="predicted"/>
<dbReference type="RefSeq" id="WP_245640529.1">
    <property type="nucleotide sequence ID" value="NZ_CVRB01000005.1"/>
</dbReference>
<gene>
    <name evidence="1" type="ORF">BN000_04804</name>
</gene>
<organism evidence="1 2">
    <name type="scientific">Neobacillus massiliamazoniensis</name>
    <dbReference type="NCBI Taxonomy" id="1499688"/>
    <lineage>
        <taxon>Bacteria</taxon>
        <taxon>Bacillati</taxon>
        <taxon>Bacillota</taxon>
        <taxon>Bacilli</taxon>
        <taxon>Bacillales</taxon>
        <taxon>Bacillaceae</taxon>
        <taxon>Neobacillus</taxon>
    </lineage>
</organism>
<dbReference type="Proteomes" id="UP000199087">
    <property type="component" value="Unassembled WGS sequence"/>
</dbReference>
<reference evidence="2" key="1">
    <citation type="submission" date="2015-05" db="EMBL/GenBank/DDBJ databases">
        <authorList>
            <person name="Urmite Genomes"/>
        </authorList>
    </citation>
    <scope>NUCLEOTIDE SEQUENCE [LARGE SCALE GENOMIC DNA]</scope>
    <source>
        <strain evidence="2">LF1</strain>
    </source>
</reference>
<keyword evidence="2" id="KW-1185">Reference proteome</keyword>
<sequence>MYEDELLVGVIWNAELYGGEVEPIDLLKEL</sequence>
<evidence type="ECO:0000313" key="1">
    <source>
        <dbReference type="EMBL" id="CRK84754.1"/>
    </source>
</evidence>
<dbReference type="AlphaFoldDB" id="A0A0U1P338"/>
<accession>A0A0U1P338</accession>
<evidence type="ECO:0000313" key="2">
    <source>
        <dbReference type="Proteomes" id="UP000199087"/>
    </source>
</evidence>